<dbReference type="KEGG" id="chih:GWR21_29715"/>
<proteinExistence type="predicted"/>
<dbReference type="EMBL" id="CP048113">
    <property type="protein sequence ID" value="QHS63607.1"/>
    <property type="molecule type" value="Genomic_DNA"/>
</dbReference>
<feature type="chain" id="PRO_5025429264" evidence="1">
    <location>
        <begin position="23"/>
        <end position="182"/>
    </location>
</feature>
<protein>
    <submittedName>
        <fullName evidence="3">DUF3347 domain-containing protein</fullName>
    </submittedName>
</protein>
<name>A0A6B9ZNQ9_9BACT</name>
<evidence type="ECO:0000313" key="3">
    <source>
        <dbReference type="EMBL" id="QHS63607.1"/>
    </source>
</evidence>
<feature type="domain" description="DUF3347" evidence="2">
    <location>
        <begin position="59"/>
        <end position="136"/>
    </location>
</feature>
<dbReference type="Pfam" id="PF11827">
    <property type="entry name" value="DUF3347"/>
    <property type="match status" value="1"/>
</dbReference>
<dbReference type="InterPro" id="IPR021782">
    <property type="entry name" value="DUF3347"/>
</dbReference>
<dbReference type="RefSeq" id="WP_162335323.1">
    <property type="nucleotide sequence ID" value="NZ_CP048113.1"/>
</dbReference>
<gene>
    <name evidence="3" type="ORF">GWR21_29715</name>
</gene>
<dbReference type="AlphaFoldDB" id="A0A6B9ZNQ9"/>
<evidence type="ECO:0000259" key="2">
    <source>
        <dbReference type="Pfam" id="PF11827"/>
    </source>
</evidence>
<evidence type="ECO:0000313" key="4">
    <source>
        <dbReference type="Proteomes" id="UP000476411"/>
    </source>
</evidence>
<feature type="signal peptide" evidence="1">
    <location>
        <begin position="1"/>
        <end position="22"/>
    </location>
</feature>
<sequence length="182" mass="19059">MKQFMKVAVLPAVAAFFITACGSTGSSRETPTEDTTVALPPASVSATGIKLKDDKLNAVYQQYTQLTSALVKGDVKEARLAGNAIAAGAADMKDGAGLTASAAKIAATADVEGQRTVFSQLSNDLISLVKQSGVQSGELYVDFCPMAMEDKGAFWLSSSKAIQNPYFGDAMMTCGEVKETIR</sequence>
<organism evidence="3 4">
    <name type="scientific">Chitinophaga agri</name>
    <dbReference type="NCBI Taxonomy" id="2703787"/>
    <lineage>
        <taxon>Bacteria</taxon>
        <taxon>Pseudomonadati</taxon>
        <taxon>Bacteroidota</taxon>
        <taxon>Chitinophagia</taxon>
        <taxon>Chitinophagales</taxon>
        <taxon>Chitinophagaceae</taxon>
        <taxon>Chitinophaga</taxon>
    </lineage>
</organism>
<dbReference type="Proteomes" id="UP000476411">
    <property type="component" value="Chromosome"/>
</dbReference>
<reference evidence="3 4" key="1">
    <citation type="submission" date="2020-01" db="EMBL/GenBank/DDBJ databases">
        <title>Complete genome sequence of Chitinophaga sp. H33E-04 isolated from quinoa roots.</title>
        <authorList>
            <person name="Weon H.-Y."/>
            <person name="Lee S.A."/>
        </authorList>
    </citation>
    <scope>NUCLEOTIDE SEQUENCE [LARGE SCALE GENOMIC DNA]</scope>
    <source>
        <strain evidence="3 4">H33E-04</strain>
    </source>
</reference>
<dbReference type="PROSITE" id="PS51257">
    <property type="entry name" value="PROKAR_LIPOPROTEIN"/>
    <property type="match status" value="1"/>
</dbReference>
<accession>A0A6B9ZNQ9</accession>
<keyword evidence="4" id="KW-1185">Reference proteome</keyword>
<evidence type="ECO:0000256" key="1">
    <source>
        <dbReference type="SAM" id="SignalP"/>
    </source>
</evidence>
<keyword evidence="1" id="KW-0732">Signal</keyword>